<evidence type="ECO:0000256" key="1">
    <source>
        <dbReference type="SAM" id="Phobius"/>
    </source>
</evidence>
<feature type="transmembrane region" description="Helical" evidence="1">
    <location>
        <begin position="45"/>
        <end position="62"/>
    </location>
</feature>
<feature type="transmembrane region" description="Helical" evidence="1">
    <location>
        <begin position="113"/>
        <end position="134"/>
    </location>
</feature>
<keyword evidence="1" id="KW-0472">Membrane</keyword>
<evidence type="ECO:0000313" key="3">
    <source>
        <dbReference type="Proteomes" id="UP000245399"/>
    </source>
</evidence>
<feature type="transmembrane region" description="Helical" evidence="1">
    <location>
        <begin position="20"/>
        <end position="38"/>
    </location>
</feature>
<sequence>MNTHTVILDKLRHSVAHPTLHTFLFYAIIALILIKAMGYSGGKGIDILFIALILLLLSIHSLTRYGLIIPFILLCALYAPVGAIYGSPSAVVVSALLQSNPIEAREFLQTLPVSCYLLPIAILVTPVILGRFIWRSPPVKENNIDRIGPAYDDYYRQSIQRWGE</sequence>
<reference evidence="2 3" key="1">
    <citation type="submission" date="2018-05" db="EMBL/GenBank/DDBJ databases">
        <title>Klebsiella quasipneumonaiae provides a window into carbapenemase gene transfer, plasmid rearrangements and nosocomial acquisition from the hospital environment.</title>
        <authorList>
            <person name="Mathers A.J."/>
            <person name="Vegesana K."/>
            <person name="Stoesser N."/>
            <person name="Crook D."/>
            <person name="Vaughan A."/>
            <person name="Barry K."/>
            <person name="Parikh H."/>
            <person name="Sebra R."/>
            <person name="Kotay S."/>
            <person name="Walker A.S."/>
            <person name="Sheppard A.E."/>
        </authorList>
    </citation>
    <scope>NUCLEOTIDE SEQUENCE [LARGE SCALE GENOMIC DNA]</scope>
    <source>
        <strain evidence="2 3">CAV1761</strain>
    </source>
</reference>
<gene>
    <name evidence="2" type="ORF">DKC05_21030</name>
</gene>
<organism evidence="2 3">
    <name type="scientific">Serratia marcescens</name>
    <dbReference type="NCBI Taxonomy" id="615"/>
    <lineage>
        <taxon>Bacteria</taxon>
        <taxon>Pseudomonadati</taxon>
        <taxon>Pseudomonadota</taxon>
        <taxon>Gammaproteobacteria</taxon>
        <taxon>Enterobacterales</taxon>
        <taxon>Yersiniaceae</taxon>
        <taxon>Serratia</taxon>
    </lineage>
</organism>
<dbReference type="Proteomes" id="UP000245399">
    <property type="component" value="Chromosome"/>
</dbReference>
<name>A0AB33FY32_SERMA</name>
<keyword evidence="1" id="KW-1133">Transmembrane helix</keyword>
<dbReference type="RefSeq" id="WP_047730061.1">
    <property type="nucleotide sequence ID" value="NZ_CP011642.1"/>
</dbReference>
<dbReference type="AlphaFoldDB" id="A0AB33FY32"/>
<evidence type="ECO:0000313" key="2">
    <source>
        <dbReference type="EMBL" id="AWL69953.1"/>
    </source>
</evidence>
<keyword evidence="1" id="KW-0812">Transmembrane</keyword>
<feature type="transmembrane region" description="Helical" evidence="1">
    <location>
        <begin position="68"/>
        <end position="93"/>
    </location>
</feature>
<proteinExistence type="predicted"/>
<accession>A0AB33FY32</accession>
<protein>
    <submittedName>
        <fullName evidence="2">Uncharacterized protein</fullName>
    </submittedName>
</protein>
<dbReference type="EMBL" id="CP029449">
    <property type="protein sequence ID" value="AWL69953.1"/>
    <property type="molecule type" value="Genomic_DNA"/>
</dbReference>